<dbReference type="OrthoDB" id="15794at2759"/>
<evidence type="ECO:0000313" key="1">
    <source>
        <dbReference type="EMBL" id="OZF78520.1"/>
    </source>
</evidence>
<comment type="caution">
    <text evidence="1">The sequence shown here is derived from an EMBL/GenBank/DDBJ whole genome shotgun (WGS) entry which is preliminary data.</text>
</comment>
<dbReference type="PANTHER" id="PTHR43675:SF1">
    <property type="entry name" value="RIKEN CDNA 2700097O09 GENE"/>
    <property type="match status" value="1"/>
</dbReference>
<feature type="non-terminal residue" evidence="1">
    <location>
        <position position="1"/>
    </location>
</feature>
<dbReference type="InterPro" id="IPR026669">
    <property type="entry name" value="Arsenite_MeTrfase-like"/>
</dbReference>
<sequence>MSCCNRDGSKAKETREAKAEIVELLSKLEIDQVIEVKDWLIKYVDETPSDQITSNHEKEKRKKMLERGASKLNRIATYLKDKAVDVPSKAPNKLKYPTEGFDSDCTEVNTCEVDSFLYDDDDVEELVQRDVLSRTYCPTCNSRDTVSLNYISHSLSRLQVKFMFDQLMPPTCQHVLDIGSRLGAVVYGSSIFTNGNVSTIGVEMDSDYAALTLRTIRQFGLKHVEILRDDIRHLPHVFKDNQFIVMNNVFSFFLSKTEQEECWEFLHTHMRPGTVLAHHPPIEKITEHLDLSFAVEDWLEFVNTTPECLEYGSNDSEIYEEMESICKYIVKNPDVQDASVSE</sequence>
<dbReference type="SUPFAM" id="SSF53335">
    <property type="entry name" value="S-adenosyl-L-methionine-dependent methyltransferases"/>
    <property type="match status" value="1"/>
</dbReference>
<dbReference type="GO" id="GO:0008168">
    <property type="term" value="F:methyltransferase activity"/>
    <property type="evidence" value="ECO:0007669"/>
    <property type="project" value="TreeGrafter"/>
</dbReference>
<name>A0A260YYM5_CAERE</name>
<evidence type="ECO:0000313" key="2">
    <source>
        <dbReference type="Proteomes" id="UP000216624"/>
    </source>
</evidence>
<dbReference type="CDD" id="cd02440">
    <property type="entry name" value="AdoMet_MTases"/>
    <property type="match status" value="1"/>
</dbReference>
<dbReference type="OMA" id="AWECISH"/>
<dbReference type="CTD" id="9811316"/>
<organism evidence="1 2">
    <name type="scientific">Caenorhabditis remanei</name>
    <name type="common">Caenorhabditis vulgaris</name>
    <dbReference type="NCBI Taxonomy" id="31234"/>
    <lineage>
        <taxon>Eukaryota</taxon>
        <taxon>Metazoa</taxon>
        <taxon>Ecdysozoa</taxon>
        <taxon>Nematoda</taxon>
        <taxon>Chromadorea</taxon>
        <taxon>Rhabditida</taxon>
        <taxon>Rhabditina</taxon>
        <taxon>Rhabditomorpha</taxon>
        <taxon>Rhabditoidea</taxon>
        <taxon>Rhabditidae</taxon>
        <taxon>Peloderinae</taxon>
        <taxon>Caenorhabditis</taxon>
    </lineage>
</organism>
<dbReference type="InterPro" id="IPR029063">
    <property type="entry name" value="SAM-dependent_MTases_sf"/>
</dbReference>
<dbReference type="PANTHER" id="PTHR43675">
    <property type="entry name" value="ARSENITE METHYLTRANSFERASE"/>
    <property type="match status" value="1"/>
</dbReference>
<accession>A0A260YYM5</accession>
<gene>
    <name evidence="1" type="ORF">FL82_11020</name>
</gene>
<dbReference type="Gene3D" id="3.40.50.150">
    <property type="entry name" value="Vaccinia Virus protein VP39"/>
    <property type="match status" value="1"/>
</dbReference>
<dbReference type="eggNOG" id="ENOG502QTI1">
    <property type="taxonomic scope" value="Eukaryota"/>
</dbReference>
<proteinExistence type="predicted"/>
<dbReference type="HOGENOM" id="CLU_057934_0_0_1"/>
<reference evidence="1" key="1">
    <citation type="submission" date="2017-08" db="EMBL/GenBank/DDBJ databases">
        <authorList>
            <person name="de Groot N.N."/>
        </authorList>
    </citation>
    <scope>NUCLEOTIDE SEQUENCE [LARGE SCALE GENOMIC DNA]</scope>
    <source>
        <strain evidence="1">PX439</strain>
    </source>
</reference>
<protein>
    <submittedName>
        <fullName evidence="1">Uncharacterized protein</fullName>
    </submittedName>
</protein>
<dbReference type="STRING" id="31234.E3LP13"/>
<dbReference type="Proteomes" id="UP000216624">
    <property type="component" value="Unassembled WGS sequence"/>
</dbReference>
<dbReference type="EMBL" id="NMWX01000510">
    <property type="protein sequence ID" value="OZF78520.1"/>
    <property type="molecule type" value="Genomic_DNA"/>
</dbReference>
<keyword evidence="2" id="KW-1185">Reference proteome</keyword>
<dbReference type="KEGG" id="crq:GCK72_018485"/>